<proteinExistence type="inferred from homology"/>
<protein>
    <submittedName>
        <fullName evidence="2">Cornifelin-like</fullName>
    </submittedName>
</protein>
<name>A0A7N8YHW4_9TELE</name>
<accession>A0A7N8YHW4</accession>
<dbReference type="NCBIfam" id="TIGR01571">
    <property type="entry name" value="A_thal_Cys_rich"/>
    <property type="match status" value="1"/>
</dbReference>
<dbReference type="Ensembl" id="ENSMAMT00000042952.1">
    <property type="protein sequence ID" value="ENSMAMP00000065153.1"/>
    <property type="gene ID" value="ENSMAMG00000006765.2"/>
</dbReference>
<dbReference type="InterPro" id="IPR006461">
    <property type="entry name" value="PLAC_motif_containing"/>
</dbReference>
<reference evidence="2" key="2">
    <citation type="submission" date="2025-09" db="UniProtKB">
        <authorList>
            <consortium name="Ensembl"/>
        </authorList>
    </citation>
    <scope>IDENTIFICATION</scope>
</reference>
<dbReference type="InParanoid" id="A0A7N8YHW4"/>
<comment type="similarity">
    <text evidence="1">Belongs to the cornifelin family.</text>
</comment>
<evidence type="ECO:0000313" key="2">
    <source>
        <dbReference type="Ensembl" id="ENSMAMP00000065153.1"/>
    </source>
</evidence>
<dbReference type="GeneTree" id="ENSGT00940000163701"/>
<dbReference type="AlphaFoldDB" id="A0A7N8YHW4"/>
<evidence type="ECO:0000313" key="3">
    <source>
        <dbReference type="Proteomes" id="UP000261640"/>
    </source>
</evidence>
<dbReference type="PANTHER" id="PTHR15907">
    <property type="entry name" value="DUF614 FAMILY PROTEIN-RELATED"/>
    <property type="match status" value="1"/>
</dbReference>
<organism evidence="2 3">
    <name type="scientific">Mastacembelus armatus</name>
    <name type="common">zig-zag eel</name>
    <dbReference type="NCBI Taxonomy" id="205130"/>
    <lineage>
        <taxon>Eukaryota</taxon>
        <taxon>Metazoa</taxon>
        <taxon>Chordata</taxon>
        <taxon>Craniata</taxon>
        <taxon>Vertebrata</taxon>
        <taxon>Euteleostomi</taxon>
        <taxon>Actinopterygii</taxon>
        <taxon>Neopterygii</taxon>
        <taxon>Teleostei</taxon>
        <taxon>Neoteleostei</taxon>
        <taxon>Acanthomorphata</taxon>
        <taxon>Anabantaria</taxon>
        <taxon>Synbranchiformes</taxon>
        <taxon>Mastacembelidae</taxon>
        <taxon>Mastacembelus</taxon>
    </lineage>
</organism>
<dbReference type="Pfam" id="PF04749">
    <property type="entry name" value="PLAC8"/>
    <property type="match status" value="1"/>
</dbReference>
<sequence length="170" mass="19252">MATNIFMNNQQPQTTTLITAQSDQWSTGILGCCDDMDICCFGCWCFPCFTCDTASRFGECFCLPLLDMCAFRFCLPSCANISMSMRVAVRYRYKIQGDMTGDCMYATFCTVCSWCQVAREIKRRSVTFTLVNAQPYMFNCVTACDVLINVSYLLLPKISPLMTFEGNCYN</sequence>
<dbReference type="Proteomes" id="UP000261640">
    <property type="component" value="Unplaced"/>
</dbReference>
<evidence type="ECO:0000256" key="1">
    <source>
        <dbReference type="ARBA" id="ARBA00009024"/>
    </source>
</evidence>
<reference evidence="2" key="1">
    <citation type="submission" date="2025-08" db="UniProtKB">
        <authorList>
            <consortium name="Ensembl"/>
        </authorList>
    </citation>
    <scope>IDENTIFICATION</scope>
</reference>
<keyword evidence="3" id="KW-1185">Reference proteome</keyword>